<name>A0A7D5EVQ9_9MICO</name>
<dbReference type="Pfam" id="PF08282">
    <property type="entry name" value="Hydrolase_3"/>
    <property type="match status" value="1"/>
</dbReference>
<gene>
    <name evidence="1" type="ORF">HW566_06935</name>
</gene>
<protein>
    <submittedName>
        <fullName evidence="1">HAD family phosphatase</fullName>
    </submittedName>
</protein>
<dbReference type="Proteomes" id="UP000509638">
    <property type="component" value="Chromosome"/>
</dbReference>
<dbReference type="AlphaFoldDB" id="A0A7D5EVQ9"/>
<dbReference type="GO" id="GO:0005829">
    <property type="term" value="C:cytosol"/>
    <property type="evidence" value="ECO:0007669"/>
    <property type="project" value="TreeGrafter"/>
</dbReference>
<dbReference type="GO" id="GO:0000287">
    <property type="term" value="F:magnesium ion binding"/>
    <property type="evidence" value="ECO:0007669"/>
    <property type="project" value="TreeGrafter"/>
</dbReference>
<dbReference type="InterPro" id="IPR036412">
    <property type="entry name" value="HAD-like_sf"/>
</dbReference>
<dbReference type="EMBL" id="CP058316">
    <property type="protein sequence ID" value="QLD11531.1"/>
    <property type="molecule type" value="Genomic_DNA"/>
</dbReference>
<dbReference type="PANTHER" id="PTHR10000:SF25">
    <property type="entry name" value="PHOSPHATASE YKRA-RELATED"/>
    <property type="match status" value="1"/>
</dbReference>
<dbReference type="RefSeq" id="WP_178011532.1">
    <property type="nucleotide sequence ID" value="NZ_CP058316.1"/>
</dbReference>
<accession>A0A7D5EVQ9</accession>
<organism evidence="1 2">
    <name type="scientific">Microbacterium oleivorans</name>
    <dbReference type="NCBI Taxonomy" id="273677"/>
    <lineage>
        <taxon>Bacteria</taxon>
        <taxon>Bacillati</taxon>
        <taxon>Actinomycetota</taxon>
        <taxon>Actinomycetes</taxon>
        <taxon>Micrococcales</taxon>
        <taxon>Microbacteriaceae</taxon>
        <taxon>Microbacterium</taxon>
    </lineage>
</organism>
<dbReference type="PANTHER" id="PTHR10000">
    <property type="entry name" value="PHOSPHOSERINE PHOSPHATASE"/>
    <property type="match status" value="1"/>
</dbReference>
<dbReference type="GO" id="GO:0016791">
    <property type="term" value="F:phosphatase activity"/>
    <property type="evidence" value="ECO:0007669"/>
    <property type="project" value="TreeGrafter"/>
</dbReference>
<sequence length="291" mass="30894">MPTSHPRRRAVFLDVDGTLLHDGVHLPESAVTAVRRARENGHLVLLSTGRGMAELRGRILDIGFDGAVTNGGAFASVGDELIVSRLMSAAEIARLTERFEARGIHWYFQSYDRLFASPGLPALLADRLERDRALHAERARAAGATADDREFFSIGLKTFDDAVHFSDVEIAKAVILGSDAQSVAGLLSELAPDFAVVSGTIPLPDGSSGEIAPRGVNKGAAILEVLRHLEVDPADAIGIGDNWNDAEMFEVCGTAIAMGNAEPAVQALADEVTTAIDADGIHNAFARHGLI</sequence>
<evidence type="ECO:0000313" key="1">
    <source>
        <dbReference type="EMBL" id="QLD11531.1"/>
    </source>
</evidence>
<dbReference type="SUPFAM" id="SSF56784">
    <property type="entry name" value="HAD-like"/>
    <property type="match status" value="1"/>
</dbReference>
<proteinExistence type="predicted"/>
<dbReference type="Gene3D" id="3.40.50.1000">
    <property type="entry name" value="HAD superfamily/HAD-like"/>
    <property type="match status" value="1"/>
</dbReference>
<dbReference type="Gene3D" id="3.30.1240.10">
    <property type="match status" value="1"/>
</dbReference>
<reference evidence="1 2" key="1">
    <citation type="submission" date="2020-06" db="EMBL/GenBank/DDBJ databases">
        <authorList>
            <person name="Jo H."/>
        </authorList>
    </citation>
    <scope>NUCLEOTIDE SEQUENCE [LARGE SCALE GENOMIC DNA]</scope>
    <source>
        <strain evidence="1 2">I46</strain>
    </source>
</reference>
<evidence type="ECO:0000313" key="2">
    <source>
        <dbReference type="Proteomes" id="UP000509638"/>
    </source>
</evidence>
<dbReference type="InterPro" id="IPR023214">
    <property type="entry name" value="HAD_sf"/>
</dbReference>